<reference evidence="2" key="1">
    <citation type="journal article" date="2023" name="Science">
        <title>Elucidation of the pathway for biosynthesis of saponin adjuvants from the soapbark tree.</title>
        <authorList>
            <person name="Reed J."/>
            <person name="Orme A."/>
            <person name="El-Demerdash A."/>
            <person name="Owen C."/>
            <person name="Martin L.B.B."/>
            <person name="Misra R.C."/>
            <person name="Kikuchi S."/>
            <person name="Rejzek M."/>
            <person name="Martin A.C."/>
            <person name="Harkess A."/>
            <person name="Leebens-Mack J."/>
            <person name="Louveau T."/>
            <person name="Stephenson M.J."/>
            <person name="Osbourn A."/>
        </authorList>
    </citation>
    <scope>NUCLEOTIDE SEQUENCE</scope>
    <source>
        <strain evidence="2">S10</strain>
    </source>
</reference>
<evidence type="ECO:0000313" key="2">
    <source>
        <dbReference type="EMBL" id="KAJ7966770.1"/>
    </source>
</evidence>
<comment type="caution">
    <text evidence="2">The sequence shown here is derived from an EMBL/GenBank/DDBJ whole genome shotgun (WGS) entry which is preliminary data.</text>
</comment>
<protein>
    <submittedName>
        <fullName evidence="2">DNA polymerase epsilon catalytic subunit A</fullName>
    </submittedName>
</protein>
<dbReference type="PANTHER" id="PTHR33872">
    <property type="entry name" value="DNA POLYMERASE EPSILON CATALYTIC SUBUNIT A"/>
    <property type="match status" value="1"/>
</dbReference>
<accession>A0AAD7LYR2</accession>
<evidence type="ECO:0000256" key="1">
    <source>
        <dbReference type="SAM" id="MobiDB-lite"/>
    </source>
</evidence>
<sequence length="148" mass="16734">MGSLMAGWDSPTLDPKSVQLKRNSSLTKEEIKAYWKSRKEVEQQHLRAISDNLSPYAAIQKSSTYDEESEKKFQRSSSLPLARTKENEADHTSLDKLKINKNGWWTRSNWAFLNEPPIIEGAPNKYKSQFHVADSSSKFNGGQGISTA</sequence>
<keyword evidence="3" id="KW-1185">Reference proteome</keyword>
<feature type="region of interest" description="Disordered" evidence="1">
    <location>
        <begin position="61"/>
        <end position="93"/>
    </location>
</feature>
<dbReference type="EMBL" id="JARAOO010000006">
    <property type="protein sequence ID" value="KAJ7966770.1"/>
    <property type="molecule type" value="Genomic_DNA"/>
</dbReference>
<name>A0AAD7LYR2_QUISA</name>
<feature type="compositionally biased region" description="Basic and acidic residues" evidence="1">
    <location>
        <begin position="83"/>
        <end position="93"/>
    </location>
</feature>
<dbReference type="PANTHER" id="PTHR33872:SF2">
    <property type="entry name" value="DNA POLYMERASE EPSILON CATALYTIC SUBUNIT A"/>
    <property type="match status" value="1"/>
</dbReference>
<organism evidence="2 3">
    <name type="scientific">Quillaja saponaria</name>
    <name type="common">Soap bark tree</name>
    <dbReference type="NCBI Taxonomy" id="32244"/>
    <lineage>
        <taxon>Eukaryota</taxon>
        <taxon>Viridiplantae</taxon>
        <taxon>Streptophyta</taxon>
        <taxon>Embryophyta</taxon>
        <taxon>Tracheophyta</taxon>
        <taxon>Spermatophyta</taxon>
        <taxon>Magnoliopsida</taxon>
        <taxon>eudicotyledons</taxon>
        <taxon>Gunneridae</taxon>
        <taxon>Pentapetalae</taxon>
        <taxon>rosids</taxon>
        <taxon>fabids</taxon>
        <taxon>Fabales</taxon>
        <taxon>Quillajaceae</taxon>
        <taxon>Quillaja</taxon>
    </lineage>
</organism>
<dbReference type="AlphaFoldDB" id="A0AAD7LYR2"/>
<dbReference type="KEGG" id="qsa:O6P43_016186"/>
<proteinExistence type="predicted"/>
<feature type="region of interest" description="Disordered" evidence="1">
    <location>
        <begin position="1"/>
        <end position="26"/>
    </location>
</feature>
<gene>
    <name evidence="2" type="ORF">O6P43_016186</name>
</gene>
<dbReference type="Proteomes" id="UP001163823">
    <property type="component" value="Chromosome 6"/>
</dbReference>
<evidence type="ECO:0000313" key="3">
    <source>
        <dbReference type="Proteomes" id="UP001163823"/>
    </source>
</evidence>